<feature type="chain" id="PRO_5045290377" evidence="2">
    <location>
        <begin position="22"/>
        <end position="462"/>
    </location>
</feature>
<reference evidence="4" key="2">
    <citation type="submission" date="2023-07" db="EMBL/GenBank/DDBJ databases">
        <authorList>
            <person name="Sun H."/>
        </authorList>
    </citation>
    <scope>NUCLEOTIDE SEQUENCE</scope>
    <source>
        <strain evidence="4">05753</strain>
    </source>
</reference>
<feature type="domain" description="Extensin-like C-terminal" evidence="3">
    <location>
        <begin position="283"/>
        <end position="461"/>
    </location>
</feature>
<evidence type="ECO:0000256" key="2">
    <source>
        <dbReference type="SAM" id="SignalP"/>
    </source>
</evidence>
<sequence length="462" mass="49035">MAYAFSSRRVVAFLMISTVLVGCTADGLVPPAPIDKGTRVGAIRPPQPLPQGYGGANQPVAQASGNLGYLDNPNLAAPHAPQPEPMTYPATSQPQSMRGGRLPAIDSAEALANDRGPRNLGTLTIPAGGVNMDDGLGVGAPNANAMAAQSPRASSQRVVGLAEEQNADIAEGATSQPVVTGIGTDNPVAVGGARRTSAPAPRQAAPQPLAEDDLVIVPPKRQSLPPRGDAVGQQTPRWGDQSMVVPPSRQPAQMQEVAMLMPNKPTVNETPRAPAQMPASEVACRAELRRMGVQYRDLATINDGPSCGIPYPVELSGLAGGIDVKPATKLNCQTTLAFAKWVKNELQPAARTRYWSGVKTIQSMGGYSCRRMNNSNQRYNPMSEHAHGNAIDVGAFVLNNGHDIDVRKKGLFSFREGGLLKSVRSDSCKYFNTVLGPGSNAEHWNHFHFDLRSRASGNRYCD</sequence>
<gene>
    <name evidence="4" type="ORF">Q2T52_21475</name>
</gene>
<keyword evidence="5" id="KW-1185">Reference proteome</keyword>
<evidence type="ECO:0000256" key="1">
    <source>
        <dbReference type="SAM" id="MobiDB-lite"/>
    </source>
</evidence>
<feature type="region of interest" description="Disordered" evidence="1">
    <location>
        <begin position="187"/>
        <end position="207"/>
    </location>
</feature>
<feature type="signal peptide" evidence="2">
    <location>
        <begin position="1"/>
        <end position="21"/>
    </location>
</feature>
<keyword evidence="2" id="KW-0732">Signal</keyword>
<feature type="region of interest" description="Disordered" evidence="1">
    <location>
        <begin position="220"/>
        <end position="246"/>
    </location>
</feature>
<evidence type="ECO:0000313" key="5">
    <source>
        <dbReference type="Proteomes" id="UP001169006"/>
    </source>
</evidence>
<comment type="caution">
    <text evidence="4">The sequence shown here is derived from an EMBL/GenBank/DDBJ whole genome shotgun (WGS) entry which is preliminary data.</text>
</comment>
<reference evidence="4" key="1">
    <citation type="journal article" date="2015" name="Int. J. Syst. Evol. Microbiol.">
        <title>Rhizobium oryzicola sp. nov., potential plant-growth-promoting endophytic bacteria isolated from rice roots.</title>
        <authorList>
            <person name="Zhang X.X."/>
            <person name="Gao J.S."/>
            <person name="Cao Y.H."/>
            <person name="Sheirdil R.A."/>
            <person name="Wang X.C."/>
            <person name="Zhang L."/>
        </authorList>
    </citation>
    <scope>NUCLEOTIDE SEQUENCE</scope>
    <source>
        <strain evidence="4">05753</strain>
    </source>
</reference>
<evidence type="ECO:0000259" key="3">
    <source>
        <dbReference type="Pfam" id="PF06904"/>
    </source>
</evidence>
<accession>A0ABT8T1M8</accession>
<evidence type="ECO:0000313" key="4">
    <source>
        <dbReference type="EMBL" id="MDO1584664.1"/>
    </source>
</evidence>
<dbReference type="InterPro" id="IPR009683">
    <property type="entry name" value="Extensin-like_C"/>
</dbReference>
<dbReference type="EMBL" id="JAUKWQ010000009">
    <property type="protein sequence ID" value="MDO1584664.1"/>
    <property type="molecule type" value="Genomic_DNA"/>
</dbReference>
<dbReference type="Pfam" id="PF06904">
    <property type="entry name" value="Extensin-like_C"/>
    <property type="match status" value="1"/>
</dbReference>
<name>A0ABT8T1M8_9HYPH</name>
<protein>
    <submittedName>
        <fullName evidence="4">Extensin family protein</fullName>
    </submittedName>
</protein>
<proteinExistence type="predicted"/>
<feature type="compositionally biased region" description="Low complexity" evidence="1">
    <location>
        <begin position="193"/>
        <end position="207"/>
    </location>
</feature>
<organism evidence="4 5">
    <name type="scientific">Rhizobium oryzicola</name>
    <dbReference type="NCBI Taxonomy" id="1232668"/>
    <lineage>
        <taxon>Bacteria</taxon>
        <taxon>Pseudomonadati</taxon>
        <taxon>Pseudomonadota</taxon>
        <taxon>Alphaproteobacteria</taxon>
        <taxon>Hyphomicrobiales</taxon>
        <taxon>Rhizobiaceae</taxon>
        <taxon>Rhizobium/Agrobacterium group</taxon>
        <taxon>Rhizobium</taxon>
    </lineage>
</organism>
<feature type="region of interest" description="Disordered" evidence="1">
    <location>
        <begin position="74"/>
        <end position="99"/>
    </location>
</feature>
<dbReference type="RefSeq" id="WP_302078909.1">
    <property type="nucleotide sequence ID" value="NZ_JAUKWQ010000009.1"/>
</dbReference>
<dbReference type="Proteomes" id="UP001169006">
    <property type="component" value="Unassembled WGS sequence"/>
</dbReference>